<dbReference type="Gene3D" id="1.10.390.10">
    <property type="entry name" value="Neutral Protease Domain 2"/>
    <property type="match status" value="1"/>
</dbReference>
<sequence length="384" mass="44918">MIKRMYIENKIEVDNKLIDVKTEINIDKEVDIFEFYLSKLLNIKEITTKTEGLNYTTEEGFNLEFRSECQKIIVDIPKDIDSITVYYNGKVEGWHNDIKDDIVTLNFYSAWYPMFKSIEDEKAEKVVTLLGLEEFRVLKGERNQDKWIYKSQDLDCNIIAVKDWDILSSNINGLNLRVYSSTEKDKKHANYIINSFRNVIEFYTSKFQAKEVSKSNFNILINSSVKSGGYCREGLIVLSKLPENDDAMIDHFIGHEAAHLWAIGADINTWEDWLNETFAECMALTFIKEVYGEEKYDEYMEGIRERAQKYPQIKTRDGKRPEGVHAAGTYLFHELKVKFGEEVFIEIIKLFIKLDKKTTEKLLNSVRENINEEITIYIERGISE</sequence>
<proteinExistence type="predicted"/>
<evidence type="ECO:0000313" key="2">
    <source>
        <dbReference type="Proteomes" id="UP000724672"/>
    </source>
</evidence>
<evidence type="ECO:0000313" key="1">
    <source>
        <dbReference type="EMBL" id="MBS4539359.1"/>
    </source>
</evidence>
<dbReference type="RefSeq" id="WP_203367283.1">
    <property type="nucleotide sequence ID" value="NZ_WSFT01000048.1"/>
</dbReference>
<evidence type="ECO:0008006" key="3">
    <source>
        <dbReference type="Google" id="ProtNLM"/>
    </source>
</evidence>
<organism evidence="1 2">
    <name type="scientific">Anaeromonas frigoriresistens</name>
    <dbReference type="NCBI Taxonomy" id="2683708"/>
    <lineage>
        <taxon>Bacteria</taxon>
        <taxon>Bacillati</taxon>
        <taxon>Bacillota</taxon>
        <taxon>Tissierellia</taxon>
        <taxon>Tissierellales</taxon>
        <taxon>Thermohalobacteraceae</taxon>
        <taxon>Anaeromonas</taxon>
    </lineage>
</organism>
<dbReference type="EMBL" id="WSFT01000048">
    <property type="protein sequence ID" value="MBS4539359.1"/>
    <property type="molecule type" value="Genomic_DNA"/>
</dbReference>
<protein>
    <recommendedName>
        <fullName evidence="3">Peptidase M1 membrane alanine aminopeptidase domain-containing protein</fullName>
    </recommendedName>
</protein>
<accession>A0A942UYX4</accession>
<dbReference type="Proteomes" id="UP000724672">
    <property type="component" value="Unassembled WGS sequence"/>
</dbReference>
<keyword evidence="2" id="KW-1185">Reference proteome</keyword>
<comment type="caution">
    <text evidence="1">The sequence shown here is derived from an EMBL/GenBank/DDBJ whole genome shotgun (WGS) entry which is preliminary data.</text>
</comment>
<dbReference type="SUPFAM" id="SSF55486">
    <property type="entry name" value="Metalloproteases ('zincins'), catalytic domain"/>
    <property type="match status" value="1"/>
</dbReference>
<dbReference type="AlphaFoldDB" id="A0A942UYX4"/>
<reference evidence="1" key="1">
    <citation type="submission" date="2019-12" db="EMBL/GenBank/DDBJ databases">
        <title>Clostridiaceae gen. nov. sp. nov., isolated from sediment in Xinjiang, China.</title>
        <authorList>
            <person name="Zhang R."/>
        </authorList>
    </citation>
    <scope>NUCLEOTIDE SEQUENCE</scope>
    <source>
        <strain evidence="1">D2Q-11</strain>
    </source>
</reference>
<gene>
    <name evidence="1" type="ORF">GOQ27_12860</name>
</gene>
<dbReference type="InterPro" id="IPR027268">
    <property type="entry name" value="Peptidase_M4/M1_CTD_sf"/>
</dbReference>
<name>A0A942UYX4_9FIRM</name>